<dbReference type="GO" id="GO:0005829">
    <property type="term" value="C:cytosol"/>
    <property type="evidence" value="ECO:0007669"/>
    <property type="project" value="TreeGrafter"/>
</dbReference>
<dbReference type="Gene3D" id="3.40.50.720">
    <property type="entry name" value="NAD(P)-binding Rossmann-like Domain"/>
    <property type="match status" value="1"/>
</dbReference>
<feature type="domain" description="Enoyl reductase (ER)" evidence="3">
    <location>
        <begin position="14"/>
        <end position="325"/>
    </location>
</feature>
<protein>
    <submittedName>
        <fullName evidence="4">NADPH2:quinone reductase</fullName>
    </submittedName>
</protein>
<dbReference type="SUPFAM" id="SSF50129">
    <property type="entry name" value="GroES-like"/>
    <property type="match status" value="1"/>
</dbReference>
<reference evidence="4 5" key="1">
    <citation type="submission" date="2016-10" db="EMBL/GenBank/DDBJ databases">
        <authorList>
            <person name="de Groot N.N."/>
        </authorList>
    </citation>
    <scope>NUCLEOTIDE SEQUENCE [LARGE SCALE GENOMIC DNA]</scope>
    <source>
        <strain evidence="4 5">GAS522</strain>
    </source>
</reference>
<dbReference type="Proteomes" id="UP000183208">
    <property type="component" value="Unassembled WGS sequence"/>
</dbReference>
<dbReference type="Pfam" id="PF08240">
    <property type="entry name" value="ADH_N"/>
    <property type="match status" value="1"/>
</dbReference>
<sequence>MPTTARVARIHEYGPPEVLRFEDIVVDEPGDDEALIRNTVIGLNFVDVYYRRGTLPVPAFPAIIGDEAAGVVEAVGKNVENVSVGDRVVYGDIAFGAYATARLHPADRLVRIPAGVSDDQAASAFLKGLTARYLLKEVIELRPGDTVLYHAAAGGVGQIFVQWAKALGLKVIGTVSSDAKAKLARHAGCDHVINYSSEDFVAEALAFTAGKGVAAVFDSVGADTFRGSLAVLRPRGTLVQFGNASGFPEPVDPFELAPRALYLTWPILPHYTSTAEDLAIAAADLFDAIATGILKVDPSNLYPFSQLIEAHHDLEERRTTGAAVLRVTAADLT</sequence>
<dbReference type="Gene3D" id="3.90.180.10">
    <property type="entry name" value="Medium-chain alcohol dehydrogenases, catalytic domain"/>
    <property type="match status" value="1"/>
</dbReference>
<dbReference type="GO" id="GO:0008270">
    <property type="term" value="F:zinc ion binding"/>
    <property type="evidence" value="ECO:0007669"/>
    <property type="project" value="InterPro"/>
</dbReference>
<dbReference type="GO" id="GO:0035925">
    <property type="term" value="F:mRNA 3'-UTR AU-rich region binding"/>
    <property type="evidence" value="ECO:0007669"/>
    <property type="project" value="TreeGrafter"/>
</dbReference>
<dbReference type="InterPro" id="IPR002364">
    <property type="entry name" value="Quin_OxRdtase/zeta-crystal_CS"/>
</dbReference>
<dbReference type="FunFam" id="3.40.50.720:FF:000053">
    <property type="entry name" value="Quinone oxidoreductase 1"/>
    <property type="match status" value="1"/>
</dbReference>
<dbReference type="PANTHER" id="PTHR48106">
    <property type="entry name" value="QUINONE OXIDOREDUCTASE PIG3-RELATED"/>
    <property type="match status" value="1"/>
</dbReference>
<dbReference type="InterPro" id="IPR013149">
    <property type="entry name" value="ADH-like_C"/>
</dbReference>
<name>A0A1H5CU15_9BRAD</name>
<dbReference type="SUPFAM" id="SSF51735">
    <property type="entry name" value="NAD(P)-binding Rossmann-fold domains"/>
    <property type="match status" value="1"/>
</dbReference>
<proteinExistence type="predicted"/>
<dbReference type="InterPro" id="IPR020843">
    <property type="entry name" value="ER"/>
</dbReference>
<dbReference type="GO" id="GO:0070402">
    <property type="term" value="F:NADPH binding"/>
    <property type="evidence" value="ECO:0007669"/>
    <property type="project" value="TreeGrafter"/>
</dbReference>
<dbReference type="InterPro" id="IPR011032">
    <property type="entry name" value="GroES-like_sf"/>
</dbReference>
<dbReference type="GO" id="GO:0003960">
    <property type="term" value="F:quinone reductase (NADPH) activity"/>
    <property type="evidence" value="ECO:0007669"/>
    <property type="project" value="InterPro"/>
</dbReference>
<keyword evidence="2" id="KW-0560">Oxidoreductase</keyword>
<keyword evidence="1" id="KW-0521">NADP</keyword>
<dbReference type="InterPro" id="IPR013154">
    <property type="entry name" value="ADH-like_N"/>
</dbReference>
<dbReference type="AlphaFoldDB" id="A0A1H5CU15"/>
<evidence type="ECO:0000256" key="2">
    <source>
        <dbReference type="ARBA" id="ARBA00023002"/>
    </source>
</evidence>
<dbReference type="RefSeq" id="WP_074824428.1">
    <property type="nucleotide sequence ID" value="NZ_FNTI01000001.1"/>
</dbReference>
<dbReference type="InterPro" id="IPR047618">
    <property type="entry name" value="QOR-like"/>
</dbReference>
<dbReference type="PANTHER" id="PTHR48106:SF13">
    <property type="entry name" value="QUINONE OXIDOREDUCTASE-RELATED"/>
    <property type="match status" value="1"/>
</dbReference>
<evidence type="ECO:0000259" key="3">
    <source>
        <dbReference type="SMART" id="SM00829"/>
    </source>
</evidence>
<dbReference type="CDD" id="cd05286">
    <property type="entry name" value="QOR2"/>
    <property type="match status" value="1"/>
</dbReference>
<evidence type="ECO:0000313" key="4">
    <source>
        <dbReference type="EMBL" id="SED70166.1"/>
    </source>
</evidence>
<evidence type="ECO:0000313" key="5">
    <source>
        <dbReference type="Proteomes" id="UP000183208"/>
    </source>
</evidence>
<organism evidence="4 5">
    <name type="scientific">Bradyrhizobium lablabi</name>
    <dbReference type="NCBI Taxonomy" id="722472"/>
    <lineage>
        <taxon>Bacteria</taxon>
        <taxon>Pseudomonadati</taxon>
        <taxon>Pseudomonadota</taxon>
        <taxon>Alphaproteobacteria</taxon>
        <taxon>Hyphomicrobiales</taxon>
        <taxon>Nitrobacteraceae</taxon>
        <taxon>Bradyrhizobium</taxon>
    </lineage>
</organism>
<dbReference type="InterPro" id="IPR036291">
    <property type="entry name" value="NAD(P)-bd_dom_sf"/>
</dbReference>
<dbReference type="Pfam" id="PF00107">
    <property type="entry name" value="ADH_zinc_N"/>
    <property type="match status" value="1"/>
</dbReference>
<dbReference type="EMBL" id="FNTI01000001">
    <property type="protein sequence ID" value="SED70166.1"/>
    <property type="molecule type" value="Genomic_DNA"/>
</dbReference>
<dbReference type="OrthoDB" id="9792321at2"/>
<gene>
    <name evidence="4" type="ORF">SAMN05444171_4866</name>
</gene>
<accession>A0A1H5CU15</accession>
<dbReference type="PROSITE" id="PS01162">
    <property type="entry name" value="QOR_ZETA_CRYSTAL"/>
    <property type="match status" value="1"/>
</dbReference>
<dbReference type="SMART" id="SM00829">
    <property type="entry name" value="PKS_ER"/>
    <property type="match status" value="1"/>
</dbReference>
<evidence type="ECO:0000256" key="1">
    <source>
        <dbReference type="ARBA" id="ARBA00022857"/>
    </source>
</evidence>